<dbReference type="EMBL" id="JAYJJR010000003">
    <property type="protein sequence ID" value="MEB3020850.1"/>
    <property type="molecule type" value="Genomic_DNA"/>
</dbReference>
<protein>
    <submittedName>
        <fullName evidence="4">MlaD family protein</fullName>
    </submittedName>
</protein>
<gene>
    <name evidence="4" type="ORF">K6T79_07305</name>
</gene>
<dbReference type="InterPro" id="IPR052336">
    <property type="entry name" value="MlaD_Phospholipid_Transporter"/>
</dbReference>
<proteinExistence type="predicted"/>
<dbReference type="InterPro" id="IPR005693">
    <property type="entry name" value="Mce"/>
</dbReference>
<organism evidence="4 5">
    <name type="scientific">[Mycobacterium] crassicus</name>
    <dbReference type="NCBI Taxonomy" id="2872309"/>
    <lineage>
        <taxon>Bacteria</taxon>
        <taxon>Bacillati</taxon>
        <taxon>Actinomycetota</taxon>
        <taxon>Actinomycetes</taxon>
        <taxon>Mycobacteriales</taxon>
        <taxon>Mycobacteriaceae</taxon>
        <taxon>Mycolicibacter</taxon>
    </lineage>
</organism>
<evidence type="ECO:0000256" key="2">
    <source>
        <dbReference type="SAM" id="Phobius"/>
    </source>
</evidence>
<dbReference type="PANTHER" id="PTHR33371:SF16">
    <property type="entry name" value="MCE-FAMILY PROTEIN MCE3F"/>
    <property type="match status" value="1"/>
</dbReference>
<accession>A0ABU5XEW7</accession>
<dbReference type="Proteomes" id="UP001299596">
    <property type="component" value="Unassembled WGS sequence"/>
</dbReference>
<sequence length="485" mass="52050">MLSRRILSQLAIFIVISVIGGSIMAFRYMELPNLMFGVGRYEVIMRLPDTGGLYKNGNVTYRGVEVGRVHDVVLTRDGVDAVLALKSGIDIPADLDAQVHSQSAIGEQFVALVPRNGDGPPLKHGDVIPIERTVIPPDISDLLDATNTGLQAIPGDNLRTAVGEAFVAVGGLGPEIARMVKGSNSLAIEAGKNVESLTTLIDGSKPLLDSQIDTRDAIQGWAANLAAVTEQLHTQDATVAELIRTGSSGVDQARRLFDDLQPTLPIVLANLVSVGDVAVTYQPNLEQLLVLLPPLTEILQGAGLANRNTKQGYRGAYLSFNLNVNLPPPCLTGYLPAQQVRAASLEDFPERPEGELYCRIPQDAMFNVRGARNLPCATRPGKRAPTVKMCESDEEYVPLNEGWNWKGDPNATITGQDIPQLPSGALASTAAPPPEPPAPMVAAEYNPSTGRYIGPDGQVYTQTNLSRPANQEQTWQSMMMPPNAN</sequence>
<name>A0ABU5XEW7_9MYCO</name>
<keyword evidence="2" id="KW-0812">Transmembrane</keyword>
<evidence type="ECO:0000313" key="4">
    <source>
        <dbReference type="EMBL" id="MEB3020850.1"/>
    </source>
</evidence>
<feature type="region of interest" description="Disordered" evidence="1">
    <location>
        <begin position="466"/>
        <end position="485"/>
    </location>
</feature>
<reference evidence="4 5" key="1">
    <citation type="submission" date="2023-12" db="EMBL/GenBank/DDBJ databases">
        <title>Description of new species of Mycobacterium terrae complex isolated from sewage at the Sao Paulo Zoological Park Foundation in Brazil.</title>
        <authorList>
            <person name="Romagnoli C.L."/>
            <person name="Conceicao E.C."/>
            <person name="Machado E."/>
            <person name="Barreto L.B.P.F."/>
            <person name="Sharma A."/>
            <person name="Silva N.M."/>
            <person name="Marques L.E."/>
            <person name="Juliana M.A."/>
            <person name="Lourenco M.C.S."/>
            <person name="Digiampietri L.A."/>
            <person name="Suffys P.N."/>
            <person name="Viana-Niero C."/>
        </authorList>
    </citation>
    <scope>NUCLEOTIDE SEQUENCE [LARGE SCALE GENOMIC DNA]</scope>
    <source>
        <strain evidence="4 5">MYC098</strain>
    </source>
</reference>
<dbReference type="Pfam" id="PF02470">
    <property type="entry name" value="MlaD"/>
    <property type="match status" value="1"/>
</dbReference>
<evidence type="ECO:0000313" key="5">
    <source>
        <dbReference type="Proteomes" id="UP001299596"/>
    </source>
</evidence>
<evidence type="ECO:0000259" key="3">
    <source>
        <dbReference type="Pfam" id="PF02470"/>
    </source>
</evidence>
<keyword evidence="5" id="KW-1185">Reference proteome</keyword>
<evidence type="ECO:0000256" key="1">
    <source>
        <dbReference type="SAM" id="MobiDB-lite"/>
    </source>
</evidence>
<dbReference type="PANTHER" id="PTHR33371">
    <property type="entry name" value="INTERMEMBRANE PHOSPHOLIPID TRANSPORT SYSTEM BINDING PROTEIN MLAD-RELATED"/>
    <property type="match status" value="1"/>
</dbReference>
<keyword evidence="2" id="KW-1133">Transmembrane helix</keyword>
<feature type="domain" description="Mce/MlaD" evidence="3">
    <location>
        <begin position="41"/>
        <end position="114"/>
    </location>
</feature>
<feature type="compositionally biased region" description="Polar residues" evidence="1">
    <location>
        <begin position="466"/>
        <end position="477"/>
    </location>
</feature>
<dbReference type="RefSeq" id="WP_225407118.1">
    <property type="nucleotide sequence ID" value="NZ_JAYJJR010000003.1"/>
</dbReference>
<dbReference type="InterPro" id="IPR003399">
    <property type="entry name" value="Mce/MlaD"/>
</dbReference>
<keyword evidence="2" id="KW-0472">Membrane</keyword>
<comment type="caution">
    <text evidence="4">The sequence shown here is derived from an EMBL/GenBank/DDBJ whole genome shotgun (WGS) entry which is preliminary data.</text>
</comment>
<dbReference type="NCBIfam" id="TIGR00996">
    <property type="entry name" value="Mtu_fam_mce"/>
    <property type="match status" value="1"/>
</dbReference>
<feature type="transmembrane region" description="Helical" evidence="2">
    <location>
        <begin position="6"/>
        <end position="26"/>
    </location>
</feature>